<protein>
    <submittedName>
        <fullName evidence="1">Uncharacterized protein</fullName>
    </submittedName>
</protein>
<organism evidence="1 2">
    <name type="scientific">BD1-7 clade bacterium</name>
    <dbReference type="NCBI Taxonomy" id="2029982"/>
    <lineage>
        <taxon>Bacteria</taxon>
        <taxon>Pseudomonadati</taxon>
        <taxon>Pseudomonadota</taxon>
        <taxon>Gammaproteobacteria</taxon>
        <taxon>Cellvibrionales</taxon>
        <taxon>Spongiibacteraceae</taxon>
        <taxon>BD1-7 clade</taxon>
    </lineage>
</organism>
<gene>
    <name evidence="1" type="ORF">DPBNPPHM_01046</name>
</gene>
<accession>A0A5S9PJW6</accession>
<proteinExistence type="predicted"/>
<evidence type="ECO:0000313" key="1">
    <source>
        <dbReference type="EMBL" id="CAA0104237.1"/>
    </source>
</evidence>
<dbReference type="Proteomes" id="UP000434580">
    <property type="component" value="Unassembled WGS sequence"/>
</dbReference>
<evidence type="ECO:0000313" key="2">
    <source>
        <dbReference type="Proteomes" id="UP000434580"/>
    </source>
</evidence>
<name>A0A5S9PJW6_9GAMM</name>
<sequence length="126" mass="14871">MNKYNPSQKIDPNEWLNLSEHDRMDLVRDFHESLDEDMPDDAMELHAAFHVIVENQLAEEVELIPETIAKLTRQGLDRHEAIHAIAAIVSEDIFDLWKGNKTEFSPKQYRRKLEKITAKRWKKGQY</sequence>
<reference evidence="1 2" key="1">
    <citation type="submission" date="2019-11" db="EMBL/GenBank/DDBJ databases">
        <authorList>
            <person name="Holert J."/>
        </authorList>
    </citation>
    <scope>NUCLEOTIDE SEQUENCE [LARGE SCALE GENOMIC DNA]</scope>
    <source>
        <strain evidence="1">BC5_2</strain>
    </source>
</reference>
<dbReference type="EMBL" id="CACSII010000012">
    <property type="protein sequence ID" value="CAA0104237.1"/>
    <property type="molecule type" value="Genomic_DNA"/>
</dbReference>
<dbReference type="AlphaFoldDB" id="A0A5S9PJW6"/>
<dbReference type="OrthoDB" id="9004538at2"/>